<proteinExistence type="inferred from homology"/>
<dbReference type="Proteomes" id="UP000515125">
    <property type="component" value="Unplaced"/>
</dbReference>
<evidence type="ECO:0000259" key="4">
    <source>
        <dbReference type="PROSITE" id="PS52013"/>
    </source>
</evidence>
<comment type="similarity">
    <text evidence="1">Belongs to the peptidase M24A family. Methionine aminopeptidase type 1 subfamily.</text>
</comment>
<dbReference type="GeneID" id="113146564"/>
<sequence>MVTCQGCGEPTASRLCCPKCTECGRTSFFCSQDCFKASWPSHSKLHAVIQRGAFAGGSFVGGRALLGNSLEGHLTESTADGRDWNSVSSSLPVVPSRVSRGLSLIQARGVARSNISTKAGSSGTPSKKTLSSGLLWSRLFGGNKPVEIPLHVRGDKRDMAAKACPSGAAAGDASGSGVILSPRAPLLLLLLLGALLCYITFGGLLFTFTGGLLGGPPLSAQQQRDTAAGATAEAPADTPTLQALGQALVQLREQLSTVEGVLREHDALLGALAPVPPLSVSSAAAGASRFQRAKGGALGDSVASHGVAVDPAGAALEAGAARAQPLLQLLERAREAAATQGASTQAEAPSSVSPSLMQRSFAADVASEGRHSLPAVSQPAIAQDSATTQGTDGFETLESASQKEEPHAAEKAQQEITEAQETFEPSFGAGESVEVNKEDSPVLSGATDGGMAKGNAEGGGGAAPLKPIKQA</sequence>
<evidence type="ECO:0000256" key="3">
    <source>
        <dbReference type="SAM" id="Phobius"/>
    </source>
</evidence>
<feature type="compositionally biased region" description="Gly residues" evidence="2">
    <location>
        <begin position="447"/>
        <end position="462"/>
    </location>
</feature>
<keyword evidence="3" id="KW-0472">Membrane</keyword>
<feature type="region of interest" description="Disordered" evidence="2">
    <location>
        <begin position="363"/>
        <end position="471"/>
    </location>
</feature>
<evidence type="ECO:0000313" key="6">
    <source>
        <dbReference type="RefSeq" id="XP_026190104.1"/>
    </source>
</evidence>
<dbReference type="OrthoDB" id="348785at2759"/>
<feature type="domain" description="C6H2-type" evidence="4">
    <location>
        <begin position="1"/>
        <end position="53"/>
    </location>
</feature>
<keyword evidence="1" id="KW-0863">Zinc-finger</keyword>
<evidence type="ECO:0000256" key="1">
    <source>
        <dbReference type="PROSITE-ProRule" id="PRU01357"/>
    </source>
</evidence>
<keyword evidence="1" id="KW-0479">Metal-binding</keyword>
<keyword evidence="3" id="KW-1133">Transmembrane helix</keyword>
<feature type="transmembrane region" description="Helical" evidence="3">
    <location>
        <begin position="186"/>
        <end position="213"/>
    </location>
</feature>
<name>A0A6P6RRC3_9EIME</name>
<evidence type="ECO:0000313" key="5">
    <source>
        <dbReference type="Proteomes" id="UP000515125"/>
    </source>
</evidence>
<dbReference type="InterPro" id="IPR031615">
    <property type="entry name" value="Zfn-C6H2"/>
</dbReference>
<protein>
    <submittedName>
        <fullName evidence="6">Uncharacterized protein LOC113146564</fullName>
    </submittedName>
</protein>
<dbReference type="GO" id="GO:0008270">
    <property type="term" value="F:zinc ion binding"/>
    <property type="evidence" value="ECO:0007669"/>
    <property type="project" value="UniProtKB-KW"/>
</dbReference>
<evidence type="ECO:0000256" key="2">
    <source>
        <dbReference type="SAM" id="MobiDB-lite"/>
    </source>
</evidence>
<dbReference type="CDD" id="cd19757">
    <property type="entry name" value="Bbox1"/>
    <property type="match status" value="1"/>
</dbReference>
<dbReference type="AlphaFoldDB" id="A0A6P6RRC3"/>
<dbReference type="RefSeq" id="XP_026190104.1">
    <property type="nucleotide sequence ID" value="XM_026334319.1"/>
</dbReference>
<dbReference type="PROSITE" id="PS52013">
    <property type="entry name" value="ZF_C6H2"/>
    <property type="match status" value="1"/>
</dbReference>
<dbReference type="Pfam" id="PF15801">
    <property type="entry name" value="zf-C6H2"/>
    <property type="match status" value="1"/>
</dbReference>
<keyword evidence="1" id="KW-0862">Zinc</keyword>
<organism evidence="5 6">
    <name type="scientific">Cyclospora cayetanensis</name>
    <dbReference type="NCBI Taxonomy" id="88456"/>
    <lineage>
        <taxon>Eukaryota</taxon>
        <taxon>Sar</taxon>
        <taxon>Alveolata</taxon>
        <taxon>Apicomplexa</taxon>
        <taxon>Conoidasida</taxon>
        <taxon>Coccidia</taxon>
        <taxon>Eucoccidiorida</taxon>
        <taxon>Eimeriorina</taxon>
        <taxon>Eimeriidae</taxon>
        <taxon>Cyclospora</taxon>
    </lineage>
</organism>
<gene>
    <name evidence="6" type="primary">LOC113146564</name>
</gene>
<keyword evidence="5" id="KW-1185">Reference proteome</keyword>
<accession>A0A6P6RRC3</accession>
<reference evidence="6" key="1">
    <citation type="submission" date="2025-08" db="UniProtKB">
        <authorList>
            <consortium name="RefSeq"/>
        </authorList>
    </citation>
    <scope>IDENTIFICATION</scope>
</reference>
<keyword evidence="3" id="KW-0812">Transmembrane</keyword>
<feature type="compositionally biased region" description="Basic and acidic residues" evidence="2">
    <location>
        <begin position="401"/>
        <end position="413"/>
    </location>
</feature>